<dbReference type="EMBL" id="CP036282">
    <property type="protein sequence ID" value="QDL54687.1"/>
    <property type="molecule type" value="Genomic_DNA"/>
</dbReference>
<evidence type="ECO:0000313" key="2">
    <source>
        <dbReference type="EMBL" id="QDL54687.1"/>
    </source>
</evidence>
<evidence type="ECO:0000256" key="1">
    <source>
        <dbReference type="SAM" id="SignalP"/>
    </source>
</evidence>
<dbReference type="Pfam" id="PF11745">
    <property type="entry name" value="DUF3304"/>
    <property type="match status" value="1"/>
</dbReference>
<dbReference type="KEGG" id="rhg:EXZ61_11190"/>
<keyword evidence="1" id="KW-0732">Signal</keyword>
<keyword evidence="3" id="KW-1185">Reference proteome</keyword>
<reference evidence="3" key="2">
    <citation type="journal article" date="2020" name="Int. J. Syst. Evol. Microbiol.">
        <title>Genomic insights into a novel species Rhodoferax aquaticus sp. nov., isolated from freshwater.</title>
        <authorList>
            <person name="Li T."/>
            <person name="Zhuo Y."/>
            <person name="Jin C.Z."/>
            <person name="Wu X."/>
            <person name="Ko S.R."/>
            <person name="Jin F.J."/>
            <person name="Ahn C.Y."/>
            <person name="Oh H.M."/>
            <person name="Lee H.G."/>
            <person name="Jin L."/>
        </authorList>
    </citation>
    <scope>NUCLEOTIDE SEQUENCE [LARGE SCALE GENOMIC DNA]</scope>
    <source>
        <strain evidence="3">Gr-4</strain>
    </source>
</reference>
<accession>A0A515EPV0</accession>
<gene>
    <name evidence="2" type="ORF">EXZ61_11190</name>
</gene>
<evidence type="ECO:0000313" key="3">
    <source>
        <dbReference type="Proteomes" id="UP000317365"/>
    </source>
</evidence>
<reference evidence="3" key="1">
    <citation type="submission" date="2019-02" db="EMBL/GenBank/DDBJ databases">
        <title>Complete genome sequence of Rhodoferax sp. Gr-4.</title>
        <authorList>
            <person name="Jin L."/>
        </authorList>
    </citation>
    <scope>NUCLEOTIDE SEQUENCE [LARGE SCALE GENOMIC DNA]</scope>
    <source>
        <strain evidence="3">Gr-4</strain>
    </source>
</reference>
<protein>
    <submittedName>
        <fullName evidence="2">DUF3304 domain-containing protein</fullName>
    </submittedName>
</protein>
<feature type="chain" id="PRO_5021960570" evidence="1">
    <location>
        <begin position="35"/>
        <end position="229"/>
    </location>
</feature>
<dbReference type="InterPro" id="IPR021733">
    <property type="entry name" value="DUF3304"/>
</dbReference>
<feature type="signal peptide" evidence="1">
    <location>
        <begin position="1"/>
        <end position="34"/>
    </location>
</feature>
<name>A0A515EPV0_9BURK</name>
<dbReference type="Proteomes" id="UP000317365">
    <property type="component" value="Chromosome"/>
</dbReference>
<proteinExistence type="predicted"/>
<organism evidence="2 3">
    <name type="scientific">Rhodoferax aquaticus</name>
    <dbReference type="NCBI Taxonomy" id="2527691"/>
    <lineage>
        <taxon>Bacteria</taxon>
        <taxon>Pseudomonadati</taxon>
        <taxon>Pseudomonadota</taxon>
        <taxon>Betaproteobacteria</taxon>
        <taxon>Burkholderiales</taxon>
        <taxon>Comamonadaceae</taxon>
        <taxon>Rhodoferax</taxon>
    </lineage>
</organism>
<dbReference type="AlphaFoldDB" id="A0A515EPV0"/>
<sequence length="229" mass="25312">MMGLTMQRMTQRAFTCATLALTALVMGCAQPAKLTPEEQAWNEREAVREARDAPLRAREAAIRKSQETPTIGVGLECVRHGGPQQDLMPYVQGFWVQEVPYGQVSPEMSGGDFNCGGTIAGGYTIPRTWRPGMKVKVKWYTWDRPKPTTITIPVEDDPTIAPGVPIVERGVKGALHEYTTTIPYYPEPGRAYVHLFRNGQARVIISNIGPTGRDHPLPFSALEPPPEVE</sequence>